<evidence type="ECO:0000259" key="9">
    <source>
        <dbReference type="PROSITE" id="PS51324"/>
    </source>
</evidence>
<dbReference type="InterPro" id="IPR036774">
    <property type="entry name" value="ERV/ALR_sulphydryl_oxid_sf"/>
</dbReference>
<feature type="compositionally biased region" description="Polar residues" evidence="8">
    <location>
        <begin position="77"/>
        <end position="88"/>
    </location>
</feature>
<name>A0ABP1B1X9_9BRYO</name>
<keyword evidence="3 7" id="KW-0285">Flavoprotein</keyword>
<dbReference type="SUPFAM" id="SSF69000">
    <property type="entry name" value="FAD-dependent thiol oxidase"/>
    <property type="match status" value="1"/>
</dbReference>
<keyword evidence="2" id="KW-0597">Phosphoprotein</keyword>
<comment type="catalytic activity">
    <reaction evidence="7">
        <text>2 R'C(R)SH + O2 = R'C(R)S-S(R)CR' + H2O2</text>
        <dbReference type="Rhea" id="RHEA:17357"/>
        <dbReference type="ChEBI" id="CHEBI:15379"/>
        <dbReference type="ChEBI" id="CHEBI:16240"/>
        <dbReference type="ChEBI" id="CHEBI:16520"/>
        <dbReference type="ChEBI" id="CHEBI:17412"/>
        <dbReference type="EC" id="1.8.3.2"/>
    </reaction>
</comment>
<feature type="compositionally biased region" description="Low complexity" evidence="8">
    <location>
        <begin position="647"/>
        <end position="660"/>
    </location>
</feature>
<dbReference type="InterPro" id="IPR038808">
    <property type="entry name" value="MOS1-like"/>
</dbReference>
<comment type="cofactor">
    <cofactor evidence="1 7">
        <name>FAD</name>
        <dbReference type="ChEBI" id="CHEBI:57692"/>
    </cofactor>
</comment>
<dbReference type="InterPro" id="IPR017905">
    <property type="entry name" value="ERV/ALR_sulphydryl_oxidase"/>
</dbReference>
<feature type="compositionally biased region" description="Basic and acidic residues" evidence="8">
    <location>
        <begin position="236"/>
        <end position="249"/>
    </location>
</feature>
<keyword evidence="4 7" id="KW-0274">FAD</keyword>
<evidence type="ECO:0000256" key="7">
    <source>
        <dbReference type="RuleBase" id="RU371123"/>
    </source>
</evidence>
<feature type="compositionally biased region" description="Gly residues" evidence="8">
    <location>
        <begin position="100"/>
        <end position="110"/>
    </location>
</feature>
<evidence type="ECO:0000256" key="2">
    <source>
        <dbReference type="ARBA" id="ARBA00022553"/>
    </source>
</evidence>
<feature type="compositionally biased region" description="Basic and acidic residues" evidence="8">
    <location>
        <begin position="258"/>
        <end position="270"/>
    </location>
</feature>
<feature type="region of interest" description="Disordered" evidence="8">
    <location>
        <begin position="26"/>
        <end position="375"/>
    </location>
</feature>
<dbReference type="Proteomes" id="UP001497522">
    <property type="component" value="Chromosome 18"/>
</dbReference>
<dbReference type="PROSITE" id="PS51324">
    <property type="entry name" value="ERV_ALR"/>
    <property type="match status" value="1"/>
</dbReference>
<dbReference type="EC" id="1.8.3.2" evidence="7"/>
<evidence type="ECO:0000256" key="8">
    <source>
        <dbReference type="SAM" id="MobiDB-lite"/>
    </source>
</evidence>
<feature type="compositionally biased region" description="Polar residues" evidence="8">
    <location>
        <begin position="526"/>
        <end position="540"/>
    </location>
</feature>
<dbReference type="Pfam" id="PF04777">
    <property type="entry name" value="Evr1_Alr"/>
    <property type="match status" value="1"/>
</dbReference>
<feature type="compositionally biased region" description="Low complexity" evidence="8">
    <location>
        <begin position="89"/>
        <end position="99"/>
    </location>
</feature>
<evidence type="ECO:0000256" key="1">
    <source>
        <dbReference type="ARBA" id="ARBA00001974"/>
    </source>
</evidence>
<organism evidence="10 11">
    <name type="scientific">Sphagnum jensenii</name>
    <dbReference type="NCBI Taxonomy" id="128206"/>
    <lineage>
        <taxon>Eukaryota</taxon>
        <taxon>Viridiplantae</taxon>
        <taxon>Streptophyta</taxon>
        <taxon>Embryophyta</taxon>
        <taxon>Bryophyta</taxon>
        <taxon>Sphagnophytina</taxon>
        <taxon>Sphagnopsida</taxon>
        <taxon>Sphagnales</taxon>
        <taxon>Sphagnaceae</taxon>
        <taxon>Sphagnum</taxon>
    </lineage>
</organism>
<protein>
    <recommendedName>
        <fullName evidence="7">Sulfhydryl oxidase</fullName>
        <ecNumber evidence="7">1.8.3.2</ecNumber>
    </recommendedName>
</protein>
<feature type="compositionally biased region" description="Basic and acidic residues" evidence="8">
    <location>
        <begin position="694"/>
        <end position="704"/>
    </location>
</feature>
<feature type="compositionally biased region" description="Polar residues" evidence="8">
    <location>
        <begin position="673"/>
        <end position="689"/>
    </location>
</feature>
<feature type="compositionally biased region" description="Polar residues" evidence="8">
    <location>
        <begin position="118"/>
        <end position="128"/>
    </location>
</feature>
<gene>
    <name evidence="10" type="ORF">CSSPJE1EN2_LOCUS11721</name>
</gene>
<evidence type="ECO:0000256" key="4">
    <source>
        <dbReference type="ARBA" id="ARBA00022827"/>
    </source>
</evidence>
<keyword evidence="6" id="KW-1015">Disulfide bond</keyword>
<evidence type="ECO:0000256" key="5">
    <source>
        <dbReference type="ARBA" id="ARBA00023002"/>
    </source>
</evidence>
<feature type="compositionally biased region" description="Polar residues" evidence="8">
    <location>
        <begin position="137"/>
        <end position="147"/>
    </location>
</feature>
<feature type="region of interest" description="Disordered" evidence="8">
    <location>
        <begin position="471"/>
        <end position="809"/>
    </location>
</feature>
<evidence type="ECO:0000313" key="11">
    <source>
        <dbReference type="Proteomes" id="UP001497522"/>
    </source>
</evidence>
<accession>A0ABP1B1X9</accession>
<feature type="compositionally biased region" description="Low complexity" evidence="8">
    <location>
        <begin position="159"/>
        <end position="168"/>
    </location>
</feature>
<evidence type="ECO:0000313" key="10">
    <source>
        <dbReference type="EMBL" id="CAK9868762.1"/>
    </source>
</evidence>
<dbReference type="EMBL" id="OZ023719">
    <property type="protein sequence ID" value="CAK9868762.1"/>
    <property type="molecule type" value="Genomic_DNA"/>
</dbReference>
<dbReference type="Gene3D" id="1.20.120.310">
    <property type="entry name" value="ERV/ALR sulfhydryl oxidase domain"/>
    <property type="match status" value="1"/>
</dbReference>
<evidence type="ECO:0000256" key="3">
    <source>
        <dbReference type="ARBA" id="ARBA00022630"/>
    </source>
</evidence>
<reference evidence="10" key="1">
    <citation type="submission" date="2024-03" db="EMBL/GenBank/DDBJ databases">
        <authorList>
            <consortium name="ELIXIR-Norway"/>
            <consortium name="Elixir Norway"/>
        </authorList>
    </citation>
    <scope>NUCLEOTIDE SEQUENCE</scope>
</reference>
<dbReference type="InterPro" id="IPR009738">
    <property type="entry name" value="BAT2_N"/>
</dbReference>
<feature type="domain" description="ERV/ALR sulfhydryl oxidase" evidence="9">
    <location>
        <begin position="827"/>
        <end position="927"/>
    </location>
</feature>
<feature type="compositionally biased region" description="Polar residues" evidence="8">
    <location>
        <begin position="580"/>
        <end position="598"/>
    </location>
</feature>
<feature type="compositionally biased region" description="Basic and acidic residues" evidence="8">
    <location>
        <begin position="489"/>
        <end position="507"/>
    </location>
</feature>
<evidence type="ECO:0000256" key="6">
    <source>
        <dbReference type="ARBA" id="ARBA00023157"/>
    </source>
</evidence>
<keyword evidence="5 7" id="KW-0560">Oxidoreductase</keyword>
<feature type="compositionally biased region" description="Basic and acidic residues" evidence="8">
    <location>
        <begin position="741"/>
        <end position="765"/>
    </location>
</feature>
<dbReference type="Pfam" id="PF07001">
    <property type="entry name" value="BAT2_N"/>
    <property type="match status" value="1"/>
</dbReference>
<dbReference type="PANTHER" id="PTHR34805:SF1">
    <property type="entry name" value="PROTEIN MODIFIER OF SNC1 1"/>
    <property type="match status" value="1"/>
</dbReference>
<keyword evidence="11" id="KW-1185">Reference proteome</keyword>
<dbReference type="PANTHER" id="PTHR34805">
    <property type="entry name" value="PROTEIN MODIFIER OF SNC1 1"/>
    <property type="match status" value="1"/>
</dbReference>
<proteinExistence type="predicted"/>
<sequence>MLTGERRGVSGRRGMTVLGKIPVVPKPINLPSQRLENRGLDPNVEIVPRGSVSWGSAGRSPPTSTGAWGTAAPGSSPPVTNSAWGSKQGSSATGSNSTGGAAGAWGGGGSLPRPASAGSGTRPSSAGSIRQGEQRPDTPTANSSSNPPWGPRPTSGPGVQVQTQVQSQASFSRPRSADTLRAGPSLSGFGDSSAAALAPAPAWTGHATGGRLADEPHQASRFKLTRVDFPTLGSEKNPDLRPHPNDRPHTPTGGYGSQERRMPDGWRRDGPPFGGHPTIPDGNWHRDGPPPPMPPYGGQGLPSDSWRREVPPSGSSLDDNWRRGAAPLIGQYGHNPRGPGGPSHFPHDGAGSMHQPRFGLGSGPYGPSHPGPSGFGRPGDMYPNGPLLRTGVPMRPNNMFPGPGPYDAYYGHPGYANMEEQQRMMSGMGGPGPAGHGGYPFHHGPPFENFYPRGGMSQGPRQMPPHNFRDRNEGVGEGYNEGLSRGKGLKSEGVHTKDGRGDNEVFGERILPSQETGESHPGGSRLITSTGGENFQQAPRPSSGGHHSSHRDWGQAVSSDEPMDFSKPVFEEEIQAGSPRKQQSPGIGNIEGNASVNEVSLFHSGRTEAGSSEGKLSGEGPKDALENVMGGHDQSQQRAGNCLREVSASSGASSASTATGEPVAGAALRAGQHHSSATTKPSILGNSPRSALAADEKSVREAVLEKQSSLTSPPAPGVDSNGQTYSRAKMREIAAQRARQLQKEEEERIRDQKAKAHAKLEELNRRTTVTQVGKRKLKENPKPSPGDLRKRTHGSLSQPPPLLPSPNARVAPLLPSPAVEPQINSGGAVTKEELGRATWTFLHTLAAQYPEKPTKQQQRDVKELMSILSRLYPCKQCADHFVDVLKSHPVKASSGYELAQWMCKVHNVVNRSLGKPQFPCQRVAARWGQLDCEEGACDLEGHLFSK</sequence>